<name>A0AAV6U9B7_9ARAC</name>
<dbReference type="EMBL" id="JAFNEN010000556">
    <property type="protein sequence ID" value="KAG8180679.1"/>
    <property type="molecule type" value="Genomic_DNA"/>
</dbReference>
<proteinExistence type="predicted"/>
<keyword evidence="2" id="KW-1185">Reference proteome</keyword>
<dbReference type="Proteomes" id="UP000827092">
    <property type="component" value="Unassembled WGS sequence"/>
</dbReference>
<comment type="caution">
    <text evidence="1">The sequence shown here is derived from an EMBL/GenBank/DDBJ whole genome shotgun (WGS) entry which is preliminary data.</text>
</comment>
<dbReference type="AlphaFoldDB" id="A0AAV6U9B7"/>
<accession>A0AAV6U9B7</accession>
<evidence type="ECO:0000313" key="1">
    <source>
        <dbReference type="EMBL" id="KAG8180679.1"/>
    </source>
</evidence>
<protein>
    <submittedName>
        <fullName evidence="1">Uncharacterized protein</fullName>
    </submittedName>
</protein>
<reference evidence="1 2" key="1">
    <citation type="journal article" date="2022" name="Nat. Ecol. Evol.">
        <title>A masculinizing supergene underlies an exaggerated male reproductive morph in a spider.</title>
        <authorList>
            <person name="Hendrickx F."/>
            <person name="De Corte Z."/>
            <person name="Sonet G."/>
            <person name="Van Belleghem S.M."/>
            <person name="Kostlbacher S."/>
            <person name="Vangestel C."/>
        </authorList>
    </citation>
    <scope>NUCLEOTIDE SEQUENCE [LARGE SCALE GENOMIC DNA]</scope>
    <source>
        <strain evidence="1">W744_W776</strain>
    </source>
</reference>
<gene>
    <name evidence="1" type="ORF">JTE90_006735</name>
</gene>
<evidence type="ECO:0000313" key="2">
    <source>
        <dbReference type="Proteomes" id="UP000827092"/>
    </source>
</evidence>
<organism evidence="1 2">
    <name type="scientific">Oedothorax gibbosus</name>
    <dbReference type="NCBI Taxonomy" id="931172"/>
    <lineage>
        <taxon>Eukaryota</taxon>
        <taxon>Metazoa</taxon>
        <taxon>Ecdysozoa</taxon>
        <taxon>Arthropoda</taxon>
        <taxon>Chelicerata</taxon>
        <taxon>Arachnida</taxon>
        <taxon>Araneae</taxon>
        <taxon>Araneomorphae</taxon>
        <taxon>Entelegynae</taxon>
        <taxon>Araneoidea</taxon>
        <taxon>Linyphiidae</taxon>
        <taxon>Erigoninae</taxon>
        <taxon>Oedothorax</taxon>
    </lineage>
</organism>
<sequence length="105" mass="11537">MVGVVFRDNVCNVGKVVSPAVGIHYAVSPGALRTVLEDGMDSIVANNSKKDADKSKDLFSACFMSTNSFLQVCPRWLIYDPFIRSQEGMNDLHDRKAQVESVPMA</sequence>